<feature type="signal peptide" evidence="1">
    <location>
        <begin position="1"/>
        <end position="22"/>
    </location>
</feature>
<dbReference type="InterPro" id="IPR032710">
    <property type="entry name" value="NTF2-like_dom_sf"/>
</dbReference>
<dbReference type="RefSeq" id="WP_267533566.1">
    <property type="nucleotide sequence ID" value="NZ_JAPNKA010000001.1"/>
</dbReference>
<proteinExistence type="predicted"/>
<dbReference type="SUPFAM" id="SSF54427">
    <property type="entry name" value="NTF2-like"/>
    <property type="match status" value="1"/>
</dbReference>
<dbReference type="Pfam" id="PF13474">
    <property type="entry name" value="SnoaL_3"/>
    <property type="match status" value="1"/>
</dbReference>
<reference evidence="3 4" key="1">
    <citation type="submission" date="2022-11" db="EMBL/GenBank/DDBJ databases">
        <title>Minimal conservation of predation-associated metabolite biosynthetic gene clusters underscores biosynthetic potential of Myxococcota including descriptions for ten novel species: Archangium lansinium sp. nov., Myxococcus landrumus sp. nov., Nannocystis bai.</title>
        <authorList>
            <person name="Ahearne A."/>
            <person name="Stevens C."/>
            <person name="Phillips K."/>
        </authorList>
    </citation>
    <scope>NUCLEOTIDE SEQUENCE [LARGE SCALE GENOMIC DNA]</scope>
    <source>
        <strain evidence="3 4">MIWBW</strain>
    </source>
</reference>
<organism evidence="3 4">
    <name type="scientific">Archangium lansingense</name>
    <dbReference type="NCBI Taxonomy" id="2995310"/>
    <lineage>
        <taxon>Bacteria</taxon>
        <taxon>Pseudomonadati</taxon>
        <taxon>Myxococcota</taxon>
        <taxon>Myxococcia</taxon>
        <taxon>Myxococcales</taxon>
        <taxon>Cystobacterineae</taxon>
        <taxon>Archangiaceae</taxon>
        <taxon>Archangium</taxon>
    </lineage>
</organism>
<dbReference type="InterPro" id="IPR037401">
    <property type="entry name" value="SnoaL-like"/>
</dbReference>
<keyword evidence="1" id="KW-0732">Signal</keyword>
<name>A0ABT4A0T6_9BACT</name>
<gene>
    <name evidence="3" type="ORF">OV287_08900</name>
</gene>
<feature type="chain" id="PRO_5045917301" evidence="1">
    <location>
        <begin position="23"/>
        <end position="172"/>
    </location>
</feature>
<feature type="domain" description="SnoaL-like" evidence="2">
    <location>
        <begin position="44"/>
        <end position="167"/>
    </location>
</feature>
<comment type="caution">
    <text evidence="3">The sequence shown here is derived from an EMBL/GenBank/DDBJ whole genome shotgun (WGS) entry which is preliminary data.</text>
</comment>
<keyword evidence="4" id="KW-1185">Reference proteome</keyword>
<dbReference type="Gene3D" id="3.10.450.50">
    <property type="match status" value="1"/>
</dbReference>
<dbReference type="EMBL" id="JAPNKA010000001">
    <property type="protein sequence ID" value="MCY1074604.1"/>
    <property type="molecule type" value="Genomic_DNA"/>
</dbReference>
<dbReference type="Proteomes" id="UP001207654">
    <property type="component" value="Unassembled WGS sequence"/>
</dbReference>
<evidence type="ECO:0000313" key="4">
    <source>
        <dbReference type="Proteomes" id="UP001207654"/>
    </source>
</evidence>
<accession>A0ABT4A0T6</accession>
<evidence type="ECO:0000256" key="1">
    <source>
        <dbReference type="SAM" id="SignalP"/>
    </source>
</evidence>
<evidence type="ECO:0000259" key="2">
    <source>
        <dbReference type="Pfam" id="PF13474"/>
    </source>
</evidence>
<sequence length="172" mass="19315">MRTMPFFIALVVMLGVHGVSQAAEPYQETELARGSRGEEAAIIKAVEGFIVGFANMDVDMVMDLWDASAADEVSFTQVENDVPVVGLENFRDYYAGHMRHIQILGGEVSDVHIQRMGNLAIVSCRYNWFSKYLATGRVAMDTTRATIVLRKHGRRWLYLNMHESFTAGQIPN</sequence>
<evidence type="ECO:0000313" key="3">
    <source>
        <dbReference type="EMBL" id="MCY1074604.1"/>
    </source>
</evidence>
<protein>
    <submittedName>
        <fullName evidence="3">Nuclear transport factor 2 family protein</fullName>
    </submittedName>
</protein>